<dbReference type="SMART" id="SM00043">
    <property type="entry name" value="CY"/>
    <property type="match status" value="1"/>
</dbReference>
<feature type="domain" description="Cystatin" evidence="4">
    <location>
        <begin position="34"/>
        <end position="119"/>
    </location>
</feature>
<dbReference type="CDD" id="cd00042">
    <property type="entry name" value="CY"/>
    <property type="match status" value="1"/>
</dbReference>
<feature type="chain" id="PRO_5018718639" description="Cystatin domain-containing protein" evidence="3">
    <location>
        <begin position="29"/>
        <end position="146"/>
    </location>
</feature>
<keyword evidence="2" id="KW-0789">Thiol protease inhibitor</keyword>
<dbReference type="EnsemblPlants" id="Solyc04g014775.1.1">
    <property type="protein sequence ID" value="Solyc04g014775.1.1.1"/>
    <property type="gene ID" value="Solyc04g014775.1"/>
</dbReference>
<dbReference type="AlphaFoldDB" id="A0A3Q7GRR9"/>
<keyword evidence="3" id="KW-0732">Signal</keyword>
<proteinExistence type="predicted"/>
<feature type="signal peptide" evidence="3">
    <location>
        <begin position="1"/>
        <end position="28"/>
    </location>
</feature>
<dbReference type="OMA" id="ILYYELI"/>
<keyword evidence="1" id="KW-0646">Protease inhibitor</keyword>
<dbReference type="Pfam" id="PF16845">
    <property type="entry name" value="SQAPI"/>
    <property type="match status" value="1"/>
</dbReference>
<keyword evidence="6" id="KW-1185">Reference proteome</keyword>
<accession>A0A3Q7GRR9</accession>
<dbReference type="GO" id="GO:0004869">
    <property type="term" value="F:cysteine-type endopeptidase inhibitor activity"/>
    <property type="evidence" value="ECO:0007669"/>
    <property type="project" value="UniProtKB-KW"/>
</dbReference>
<reference evidence="5" key="1">
    <citation type="journal article" date="2012" name="Nature">
        <title>The tomato genome sequence provides insights into fleshy fruit evolution.</title>
        <authorList>
            <consortium name="Tomato Genome Consortium"/>
        </authorList>
    </citation>
    <scope>NUCLEOTIDE SEQUENCE [LARGE SCALE GENOMIC DNA]</scope>
    <source>
        <strain evidence="5">cv. Heinz 1706</strain>
    </source>
</reference>
<dbReference type="Gene3D" id="3.10.450.10">
    <property type="match status" value="1"/>
</dbReference>
<evidence type="ECO:0000313" key="6">
    <source>
        <dbReference type="Proteomes" id="UP000004994"/>
    </source>
</evidence>
<protein>
    <recommendedName>
        <fullName evidence="4">Cystatin domain-containing protein</fullName>
    </recommendedName>
</protein>
<sequence length="146" mass="16464">MSIKFNSILVTLLVVFATVLLHVSEVQGGRKIVINGDDWVDISNLQDPEIVKLGKFAIREINKKAKATLVFLKVLSGQSQINSINFQLMISALDHDSPHYYKVVVSDKEQGKSMKLNSFVECTKFDEYIYMCSDFVDKDTKSDPSI</sequence>
<dbReference type="PANTHER" id="PTHR47364">
    <property type="entry name" value="CYSTEINE PROTEINASE INHIBITOR 5"/>
    <property type="match status" value="1"/>
</dbReference>
<dbReference type="PANTHER" id="PTHR47364:SF19">
    <property type="entry name" value="CYSTEINE PROTEINASE INHIBITOR 1-LIKE"/>
    <property type="match status" value="1"/>
</dbReference>
<dbReference type="InParanoid" id="A0A3Q7GRR9"/>
<evidence type="ECO:0000256" key="1">
    <source>
        <dbReference type="ARBA" id="ARBA00022690"/>
    </source>
</evidence>
<dbReference type="SUPFAM" id="SSF54403">
    <property type="entry name" value="Cystatin/monellin"/>
    <property type="match status" value="1"/>
</dbReference>
<dbReference type="InterPro" id="IPR000010">
    <property type="entry name" value="Cystatin_dom"/>
</dbReference>
<evidence type="ECO:0000256" key="2">
    <source>
        <dbReference type="ARBA" id="ARBA00022704"/>
    </source>
</evidence>
<name>A0A3Q7GRR9_SOLLC</name>
<evidence type="ECO:0000256" key="3">
    <source>
        <dbReference type="SAM" id="SignalP"/>
    </source>
</evidence>
<dbReference type="Gramene" id="Solyc04g014775.1.1">
    <property type="protein sequence ID" value="Solyc04g014775.1.1.1"/>
    <property type="gene ID" value="Solyc04g014775.1"/>
</dbReference>
<reference evidence="5" key="2">
    <citation type="submission" date="2019-01" db="UniProtKB">
        <authorList>
            <consortium name="EnsemblPlants"/>
        </authorList>
    </citation>
    <scope>IDENTIFICATION</scope>
    <source>
        <strain evidence="5">cv. Heinz 1706</strain>
    </source>
</reference>
<dbReference type="Proteomes" id="UP000004994">
    <property type="component" value="Chromosome 4"/>
</dbReference>
<organism evidence="5">
    <name type="scientific">Solanum lycopersicum</name>
    <name type="common">Tomato</name>
    <name type="synonym">Lycopersicon esculentum</name>
    <dbReference type="NCBI Taxonomy" id="4081"/>
    <lineage>
        <taxon>Eukaryota</taxon>
        <taxon>Viridiplantae</taxon>
        <taxon>Streptophyta</taxon>
        <taxon>Embryophyta</taxon>
        <taxon>Tracheophyta</taxon>
        <taxon>Spermatophyta</taxon>
        <taxon>Magnoliopsida</taxon>
        <taxon>eudicotyledons</taxon>
        <taxon>Gunneridae</taxon>
        <taxon>Pentapetalae</taxon>
        <taxon>asterids</taxon>
        <taxon>lamiids</taxon>
        <taxon>Solanales</taxon>
        <taxon>Solanaceae</taxon>
        <taxon>Solanoideae</taxon>
        <taxon>Solaneae</taxon>
        <taxon>Solanum</taxon>
        <taxon>Solanum subgen. Lycopersicon</taxon>
    </lineage>
</organism>
<evidence type="ECO:0000313" key="5">
    <source>
        <dbReference type="EnsemblPlants" id="Solyc04g014775.1.1.1"/>
    </source>
</evidence>
<evidence type="ECO:0000259" key="4">
    <source>
        <dbReference type="SMART" id="SM00043"/>
    </source>
</evidence>
<dbReference type="InterPro" id="IPR046350">
    <property type="entry name" value="Cystatin_sf"/>
</dbReference>